<dbReference type="EMBL" id="MT631552">
    <property type="protein sequence ID" value="QNO53822.1"/>
    <property type="molecule type" value="Genomic_DNA"/>
</dbReference>
<keyword evidence="3" id="KW-0489">Methyltransferase</keyword>
<dbReference type="GO" id="GO:0043770">
    <property type="term" value="F:demethylmenaquinone methyltransferase activity"/>
    <property type="evidence" value="ECO:0007669"/>
    <property type="project" value="UniProtKB-EC"/>
</dbReference>
<organism evidence="3">
    <name type="scientific">Candidatus Methanophagaceae archaeon ANME-1 ERB6</name>
    <dbReference type="NCBI Taxonomy" id="2759912"/>
    <lineage>
        <taxon>Archaea</taxon>
        <taxon>Methanobacteriati</taxon>
        <taxon>Methanobacteriota</taxon>
        <taxon>Stenosarchaea group</taxon>
        <taxon>Methanomicrobia</taxon>
        <taxon>Candidatus Methanophagales</taxon>
        <taxon>Candidatus Methanophagaceae</taxon>
    </lineage>
</organism>
<protein>
    <submittedName>
        <fullName evidence="3">2-methoxy-6-polyprenyl-1,4-benzoquinol methylase, mitochondrial</fullName>
        <ecNumber evidence="3">2.1.1.163</ecNumber>
    </submittedName>
</protein>
<evidence type="ECO:0000313" key="3">
    <source>
        <dbReference type="EMBL" id="QNO53822.1"/>
    </source>
</evidence>
<dbReference type="Gene3D" id="3.40.50.150">
    <property type="entry name" value="Vaccinia Virus protein VP39"/>
    <property type="match status" value="1"/>
</dbReference>
<sequence length="247" mass="28306">MKNPWDFIVDGYDMRSRSRRLWIKDEVYAELVKNLFDGCNCNTILDVGCGAGTLSILLADELKVYSLDFSKSMLERLKTRAKELKKDVTAMVNADNQKIPFKSNSFDGTLCKFALWPVPNPQETIKEMVRVTKQDGRIIIIEVDRTNGYELTLHSKLVYRAYKVVKRLTTSRNSAHSKDEAWKIIMETTKNHPKINLKFTREVLEGCDCEITEVDTSIKRKINGFISKFCGGSCVGHNYFLICAEKK</sequence>
<dbReference type="Pfam" id="PF13847">
    <property type="entry name" value="Methyltransf_31"/>
    <property type="match status" value="1"/>
</dbReference>
<gene>
    <name evidence="3" type="primary">COQ5_2</name>
    <name evidence="3" type="ORF">LLJJBFGJ_00014</name>
</gene>
<name>A0A7G9Z0N8_9EURY</name>
<evidence type="ECO:0000256" key="1">
    <source>
        <dbReference type="SAM" id="Coils"/>
    </source>
</evidence>
<dbReference type="InterPro" id="IPR025714">
    <property type="entry name" value="Methyltranfer_dom"/>
</dbReference>
<evidence type="ECO:0000259" key="2">
    <source>
        <dbReference type="Pfam" id="PF13847"/>
    </source>
</evidence>
<feature type="coiled-coil region" evidence="1">
    <location>
        <begin position="67"/>
        <end position="94"/>
    </location>
</feature>
<proteinExistence type="predicted"/>
<reference evidence="3" key="1">
    <citation type="submission" date="2020-06" db="EMBL/GenBank/DDBJ databases">
        <title>Unique genomic features of the anaerobic methanotrophic archaea.</title>
        <authorList>
            <person name="Chadwick G.L."/>
            <person name="Skennerton C.T."/>
            <person name="Laso-Perez R."/>
            <person name="Leu A.O."/>
            <person name="Speth D.R."/>
            <person name="Yu H."/>
            <person name="Morgan-Lang C."/>
            <person name="Hatzenpichler R."/>
            <person name="Goudeau D."/>
            <person name="Malmstrom R."/>
            <person name="Brazelton W.J."/>
            <person name="Woyke T."/>
            <person name="Hallam S.J."/>
            <person name="Tyson G.W."/>
            <person name="Wegener G."/>
            <person name="Boetius A."/>
            <person name="Orphan V."/>
        </authorList>
    </citation>
    <scope>NUCLEOTIDE SEQUENCE</scope>
</reference>
<accession>A0A7G9Z0N8</accession>
<dbReference type="InterPro" id="IPR029063">
    <property type="entry name" value="SAM-dependent_MTases_sf"/>
</dbReference>
<dbReference type="AlphaFoldDB" id="A0A7G9Z0N8"/>
<dbReference type="CDD" id="cd02440">
    <property type="entry name" value="AdoMet_MTases"/>
    <property type="match status" value="1"/>
</dbReference>
<dbReference type="SUPFAM" id="SSF53335">
    <property type="entry name" value="S-adenosyl-L-methionine-dependent methyltransferases"/>
    <property type="match status" value="1"/>
</dbReference>
<keyword evidence="3" id="KW-0808">Transferase</keyword>
<dbReference type="GO" id="GO:0032259">
    <property type="term" value="P:methylation"/>
    <property type="evidence" value="ECO:0007669"/>
    <property type="project" value="UniProtKB-KW"/>
</dbReference>
<dbReference type="PANTHER" id="PTHR43591:SF24">
    <property type="entry name" value="2-METHOXY-6-POLYPRENYL-1,4-BENZOQUINOL METHYLASE, MITOCHONDRIAL"/>
    <property type="match status" value="1"/>
</dbReference>
<dbReference type="EC" id="2.1.1.163" evidence="3"/>
<dbReference type="PANTHER" id="PTHR43591">
    <property type="entry name" value="METHYLTRANSFERASE"/>
    <property type="match status" value="1"/>
</dbReference>
<feature type="domain" description="Methyltransferase" evidence="2">
    <location>
        <begin position="43"/>
        <end position="153"/>
    </location>
</feature>
<keyword evidence="1" id="KW-0175">Coiled coil</keyword>